<dbReference type="InterPro" id="IPR016151">
    <property type="entry name" value="DNA_mismatch_repair_MutS_N"/>
</dbReference>
<evidence type="ECO:0000256" key="6">
    <source>
        <dbReference type="ARBA" id="ARBA00023204"/>
    </source>
</evidence>
<dbReference type="Gene3D" id="3.40.50.300">
    <property type="entry name" value="P-loop containing nucleotide triphosphate hydrolases"/>
    <property type="match status" value="1"/>
</dbReference>
<dbReference type="NCBIfam" id="NF003810">
    <property type="entry name" value="PRK05399.1"/>
    <property type="match status" value="1"/>
</dbReference>
<keyword evidence="12" id="KW-1185">Reference proteome</keyword>
<dbReference type="FunFam" id="1.10.1420.10:FF:000007">
    <property type="entry name" value="DNA mismatch repair protein MutS"/>
    <property type="match status" value="1"/>
</dbReference>
<dbReference type="CDD" id="cd03284">
    <property type="entry name" value="ABC_MutS1"/>
    <property type="match status" value="1"/>
</dbReference>
<dbReference type="InterPro" id="IPR036187">
    <property type="entry name" value="DNA_mismatch_repair_MutS_sf"/>
</dbReference>
<dbReference type="InterPro" id="IPR007695">
    <property type="entry name" value="DNA_mismatch_repair_MutS-lik_N"/>
</dbReference>
<proteinExistence type="inferred from homology"/>
<protein>
    <recommendedName>
        <fullName evidence="7 8">DNA mismatch repair protein MutS</fullName>
    </recommendedName>
</protein>
<dbReference type="PIRSF" id="PIRSF037677">
    <property type="entry name" value="DNA_mis_repair_Msh6"/>
    <property type="match status" value="1"/>
</dbReference>
<keyword evidence="6 7" id="KW-0234">DNA repair</keyword>
<keyword evidence="5 7" id="KW-0238">DNA-binding</keyword>
<dbReference type="SMART" id="SM00533">
    <property type="entry name" value="MUTSd"/>
    <property type="match status" value="1"/>
</dbReference>
<dbReference type="PROSITE" id="PS00486">
    <property type="entry name" value="DNA_MISMATCH_REPAIR_2"/>
    <property type="match status" value="1"/>
</dbReference>
<comment type="function">
    <text evidence="7">This protein is involved in the repair of mismatches in DNA. It is possible that it carries out the mismatch recognition step. This protein has a weak ATPase activity.</text>
</comment>
<dbReference type="Pfam" id="PF01624">
    <property type="entry name" value="MutS_I"/>
    <property type="match status" value="1"/>
</dbReference>
<dbReference type="InterPro" id="IPR017261">
    <property type="entry name" value="DNA_mismatch_repair_MutS/MSH"/>
</dbReference>
<dbReference type="NCBIfam" id="TIGR01070">
    <property type="entry name" value="mutS1"/>
    <property type="match status" value="1"/>
</dbReference>
<dbReference type="InterPro" id="IPR007860">
    <property type="entry name" value="DNA_mmatch_repair_MutS_con_dom"/>
</dbReference>
<evidence type="ECO:0000256" key="2">
    <source>
        <dbReference type="ARBA" id="ARBA00022741"/>
    </source>
</evidence>
<dbReference type="InterPro" id="IPR036678">
    <property type="entry name" value="MutS_con_dom_sf"/>
</dbReference>
<dbReference type="InterPro" id="IPR000432">
    <property type="entry name" value="DNA_mismatch_repair_MutS_C"/>
</dbReference>
<evidence type="ECO:0000256" key="9">
    <source>
        <dbReference type="RuleBase" id="RU003756"/>
    </source>
</evidence>
<keyword evidence="4 7" id="KW-0067">ATP-binding</keyword>
<dbReference type="InterPro" id="IPR007696">
    <property type="entry name" value="DNA_mismatch_repair_MutS_core"/>
</dbReference>
<dbReference type="GO" id="GO:0005829">
    <property type="term" value="C:cytosol"/>
    <property type="evidence" value="ECO:0007669"/>
    <property type="project" value="TreeGrafter"/>
</dbReference>
<dbReference type="AlphaFoldDB" id="A0A1T4JVG9"/>
<dbReference type="PANTHER" id="PTHR11361:SF34">
    <property type="entry name" value="DNA MISMATCH REPAIR PROTEIN MSH1, MITOCHONDRIAL"/>
    <property type="match status" value="1"/>
</dbReference>
<dbReference type="Proteomes" id="UP000196365">
    <property type="component" value="Unassembled WGS sequence"/>
</dbReference>
<dbReference type="Pfam" id="PF05188">
    <property type="entry name" value="MutS_II"/>
    <property type="match status" value="1"/>
</dbReference>
<dbReference type="GO" id="GO:0030983">
    <property type="term" value="F:mismatched DNA binding"/>
    <property type="evidence" value="ECO:0007669"/>
    <property type="project" value="InterPro"/>
</dbReference>
<evidence type="ECO:0000256" key="1">
    <source>
        <dbReference type="ARBA" id="ARBA00006271"/>
    </source>
</evidence>
<dbReference type="Pfam" id="PF05192">
    <property type="entry name" value="MutS_III"/>
    <property type="match status" value="1"/>
</dbReference>
<dbReference type="GO" id="GO:0006298">
    <property type="term" value="P:mismatch repair"/>
    <property type="evidence" value="ECO:0007669"/>
    <property type="project" value="UniProtKB-UniRule"/>
</dbReference>
<evidence type="ECO:0000256" key="8">
    <source>
        <dbReference type="NCBIfam" id="TIGR01070"/>
    </source>
</evidence>
<dbReference type="Gene3D" id="3.40.1170.10">
    <property type="entry name" value="DNA repair protein MutS, domain I"/>
    <property type="match status" value="1"/>
</dbReference>
<gene>
    <name evidence="7" type="primary">mutS</name>
    <name evidence="11" type="ORF">SAMN02745973_00129</name>
</gene>
<dbReference type="Gene3D" id="1.10.1420.10">
    <property type="match status" value="2"/>
</dbReference>
<dbReference type="OrthoDB" id="9802448at2"/>
<dbReference type="Pfam" id="PF00488">
    <property type="entry name" value="MutS_V"/>
    <property type="match status" value="1"/>
</dbReference>
<evidence type="ECO:0000256" key="3">
    <source>
        <dbReference type="ARBA" id="ARBA00022763"/>
    </source>
</evidence>
<organism evidence="11 12">
    <name type="scientific">Garciella nitratireducens DSM 15102</name>
    <dbReference type="NCBI Taxonomy" id="1121911"/>
    <lineage>
        <taxon>Bacteria</taxon>
        <taxon>Bacillati</taxon>
        <taxon>Bacillota</taxon>
        <taxon>Clostridia</taxon>
        <taxon>Eubacteriales</taxon>
        <taxon>Eubacteriaceae</taxon>
        <taxon>Garciella</taxon>
    </lineage>
</organism>
<dbReference type="Pfam" id="PF05190">
    <property type="entry name" value="MutS_IV"/>
    <property type="match status" value="1"/>
</dbReference>
<dbReference type="InterPro" id="IPR045076">
    <property type="entry name" value="MutS"/>
</dbReference>
<keyword evidence="3 7" id="KW-0227">DNA damage</keyword>
<dbReference type="SUPFAM" id="SSF53150">
    <property type="entry name" value="DNA repair protein MutS, domain II"/>
    <property type="match status" value="1"/>
</dbReference>
<dbReference type="FunFam" id="3.40.50.300:FF:001579">
    <property type="entry name" value="DNA mismatch repair protein MutS"/>
    <property type="match status" value="1"/>
</dbReference>
<sequence length="884" mass="102109">MAKLTPMMEQYLKIHDQVKDAILFFRLGDFYEMFFDDAILASKELEITLTGRDCGLEERAPMCGVPYHSAETYIAKLIEKGYKVAICEQVEDPSEAKGIVRREITRIISPGTVIDGEMLDDNKNNYLLCIYYEDEQFGLGVTDISTGEFMVSEIQHSRSVLIDEIGKLNPSEIITNNSLYKNKELKNLIEEKLNIKINPYPNKYFNYKECEKKIKKHFHVYSLTSVDLDAYPIIVKAAGALIQYLEQTQKNALSHINQINRYAIEEYMLLDLSTRRNLELTETIRGKEKKGSLLWVIDKTLTSMGARLLRQWVEQPLLNKEQIQKRLDGVEEIYHDIVLRKELENLLKKVYDIQRLITRISYGNANARDLLSLKQSIGILPELKKILSKCNSALLKQIYDQLDTLEDIFSLINQGIIEDPPQTIKEGNIIKDGFNKEVDKYRDASRFGKQWIKKMEQEEKKKTGIKSLKIRFNKVFGYYIEVTKSNLHLVPDYFIRKQTLANSERYFTHELKEIEDKILGAEDKVVQLEYKIFQNIRERILSQIIRIQSSAKCIAFLDAIWSLATIAYENHYVKPVITNKDEIDIKEGRHPVVENMMDYSEFVPNDCKINCGNNRIMLITGPNMAGKSTYMRQVALIVLMAQIGSFVPAKQAKIGIVDRIFTRVGASDDLASGQSTFMVEMSEVSNILKNASKNSLVILDEIGRGTSTFDGLSIAWAVIEYINDKKYIGCKTLFATHYHELTVLEDQLEGVKNYSIAVKEENDNIVFLREIISGKTDQSYGIQVAKIAGLPDEVIKRSKEILNKLEFSDSNKKRFPHEKYLKTAITKERKEINTKNYNDNNHLTLFNYKYEEIIQKIKSLQLDRMTPIEIMNYMYKLQKNLKNE</sequence>
<dbReference type="HAMAP" id="MF_00096">
    <property type="entry name" value="MutS"/>
    <property type="match status" value="1"/>
</dbReference>
<evidence type="ECO:0000313" key="12">
    <source>
        <dbReference type="Proteomes" id="UP000196365"/>
    </source>
</evidence>
<evidence type="ECO:0000313" key="11">
    <source>
        <dbReference type="EMBL" id="SJZ34141.1"/>
    </source>
</evidence>
<reference evidence="11 12" key="1">
    <citation type="submission" date="2017-02" db="EMBL/GenBank/DDBJ databases">
        <authorList>
            <person name="Peterson S.W."/>
        </authorList>
    </citation>
    <scope>NUCLEOTIDE SEQUENCE [LARGE SCALE GENOMIC DNA]</scope>
    <source>
        <strain evidence="11 12">DSM 15102</strain>
    </source>
</reference>
<dbReference type="SUPFAM" id="SSF55271">
    <property type="entry name" value="DNA repair protein MutS, domain I"/>
    <property type="match status" value="1"/>
</dbReference>
<evidence type="ECO:0000259" key="10">
    <source>
        <dbReference type="PROSITE" id="PS00486"/>
    </source>
</evidence>
<dbReference type="SUPFAM" id="SSF52540">
    <property type="entry name" value="P-loop containing nucleoside triphosphate hydrolases"/>
    <property type="match status" value="1"/>
</dbReference>
<keyword evidence="2 7" id="KW-0547">Nucleotide-binding</keyword>
<comment type="similarity">
    <text evidence="1 7 9">Belongs to the DNA mismatch repair MutS family.</text>
</comment>
<dbReference type="Gene3D" id="3.30.420.110">
    <property type="entry name" value="MutS, connector domain"/>
    <property type="match status" value="1"/>
</dbReference>
<feature type="domain" description="DNA mismatch repair proteins mutS family" evidence="10">
    <location>
        <begin position="695"/>
        <end position="711"/>
    </location>
</feature>
<dbReference type="GO" id="GO:0140664">
    <property type="term" value="F:ATP-dependent DNA damage sensor activity"/>
    <property type="evidence" value="ECO:0007669"/>
    <property type="project" value="InterPro"/>
</dbReference>
<dbReference type="GO" id="GO:0005524">
    <property type="term" value="F:ATP binding"/>
    <property type="evidence" value="ECO:0007669"/>
    <property type="project" value="UniProtKB-UniRule"/>
</dbReference>
<name>A0A1T4JVG9_9FIRM</name>
<dbReference type="InterPro" id="IPR005748">
    <property type="entry name" value="DNA_mismatch_repair_MutS"/>
</dbReference>
<dbReference type="InterPro" id="IPR007861">
    <property type="entry name" value="DNA_mismatch_repair_MutS_clamp"/>
</dbReference>
<evidence type="ECO:0000256" key="4">
    <source>
        <dbReference type="ARBA" id="ARBA00022840"/>
    </source>
</evidence>
<dbReference type="SMART" id="SM00534">
    <property type="entry name" value="MUTSac"/>
    <property type="match status" value="1"/>
</dbReference>
<feature type="binding site" evidence="7">
    <location>
        <begin position="621"/>
        <end position="628"/>
    </location>
    <ligand>
        <name>ATP</name>
        <dbReference type="ChEBI" id="CHEBI:30616"/>
    </ligand>
</feature>
<evidence type="ECO:0000256" key="7">
    <source>
        <dbReference type="HAMAP-Rule" id="MF_00096"/>
    </source>
</evidence>
<dbReference type="SUPFAM" id="SSF48334">
    <property type="entry name" value="DNA repair protein MutS, domain III"/>
    <property type="match status" value="1"/>
</dbReference>
<dbReference type="RefSeq" id="WP_087677581.1">
    <property type="nucleotide sequence ID" value="NZ_FUWV01000001.1"/>
</dbReference>
<dbReference type="EMBL" id="FUWV01000001">
    <property type="protein sequence ID" value="SJZ34141.1"/>
    <property type="molecule type" value="Genomic_DNA"/>
</dbReference>
<dbReference type="InterPro" id="IPR027417">
    <property type="entry name" value="P-loop_NTPase"/>
</dbReference>
<dbReference type="FunFam" id="3.40.1170.10:FF:000001">
    <property type="entry name" value="DNA mismatch repair protein MutS"/>
    <property type="match status" value="1"/>
</dbReference>
<dbReference type="PANTHER" id="PTHR11361">
    <property type="entry name" value="DNA MISMATCH REPAIR PROTEIN MUTS FAMILY MEMBER"/>
    <property type="match status" value="1"/>
</dbReference>
<evidence type="ECO:0000256" key="5">
    <source>
        <dbReference type="ARBA" id="ARBA00023125"/>
    </source>
</evidence>
<accession>A0A1T4JVG9</accession>
<dbReference type="GO" id="GO:0003684">
    <property type="term" value="F:damaged DNA binding"/>
    <property type="evidence" value="ECO:0007669"/>
    <property type="project" value="UniProtKB-UniRule"/>
</dbReference>